<name>A0A5B2TG37_9PROT</name>
<comment type="subunit">
    <text evidence="7">The complex comprises the extracytoplasmic solute receptor protein and the two transmembrane proteins.</text>
</comment>
<dbReference type="RefSeq" id="WP_149812788.1">
    <property type="nucleotide sequence ID" value="NZ_VUKA01000006.1"/>
</dbReference>
<sequence length="163" mass="17174">MAPDRDGAIPRLATALMLAGSVLLLATALLATASILLRWITGQPIPGDFELVQIGSGLAVFGFLAHGTLMRANILVDSFTGWLPARINDAVDALWNLAWAVATALLAWRMALGAADAWASGTRSMVLGVAQWWAIALGALAFGATALAAIWVAWRQLRGDLRA</sequence>
<dbReference type="Proteomes" id="UP000322110">
    <property type="component" value="Unassembled WGS sequence"/>
</dbReference>
<reference evidence="9 10" key="1">
    <citation type="journal article" date="2015" name="Int. J. Syst. Evol. Microbiol.">
        <title>Roseomonas oryzae sp. nov., isolated from paddy rhizosphere soil.</title>
        <authorList>
            <person name="Ramaprasad E.V."/>
            <person name="Sasikala Ch."/>
            <person name="Ramana Ch.V."/>
        </authorList>
    </citation>
    <scope>NUCLEOTIDE SEQUENCE [LARGE SCALE GENOMIC DNA]</scope>
    <source>
        <strain evidence="9 10">KCTC 42542</strain>
    </source>
</reference>
<evidence type="ECO:0000256" key="6">
    <source>
        <dbReference type="ARBA" id="ARBA00023136"/>
    </source>
</evidence>
<dbReference type="InterPro" id="IPR055348">
    <property type="entry name" value="DctQ"/>
</dbReference>
<feature type="domain" description="Tripartite ATP-independent periplasmic transporters DctQ component" evidence="8">
    <location>
        <begin position="28"/>
        <end position="158"/>
    </location>
</feature>
<gene>
    <name evidence="9" type="ORF">F0Q34_13735</name>
</gene>
<comment type="caution">
    <text evidence="9">The sequence shown here is derived from an EMBL/GenBank/DDBJ whole genome shotgun (WGS) entry which is preliminary data.</text>
</comment>
<evidence type="ECO:0000256" key="3">
    <source>
        <dbReference type="ARBA" id="ARBA00022475"/>
    </source>
</evidence>
<keyword evidence="10" id="KW-1185">Reference proteome</keyword>
<evidence type="ECO:0000256" key="1">
    <source>
        <dbReference type="ARBA" id="ARBA00004651"/>
    </source>
</evidence>
<keyword evidence="7" id="KW-0997">Cell inner membrane</keyword>
<dbReference type="Pfam" id="PF04290">
    <property type="entry name" value="DctQ"/>
    <property type="match status" value="1"/>
</dbReference>
<comment type="caution">
    <text evidence="7">Lacks conserved residue(s) required for the propagation of feature annotation.</text>
</comment>
<feature type="transmembrane region" description="Helical" evidence="7">
    <location>
        <begin position="12"/>
        <end position="40"/>
    </location>
</feature>
<keyword evidence="6 7" id="KW-0472">Membrane</keyword>
<dbReference type="GO" id="GO:0022857">
    <property type="term" value="F:transmembrane transporter activity"/>
    <property type="evidence" value="ECO:0007669"/>
    <property type="project" value="UniProtKB-UniRule"/>
</dbReference>
<keyword evidence="2 7" id="KW-0813">Transport</keyword>
<keyword evidence="3" id="KW-1003">Cell membrane</keyword>
<evidence type="ECO:0000256" key="4">
    <source>
        <dbReference type="ARBA" id="ARBA00022692"/>
    </source>
</evidence>
<feature type="transmembrane region" description="Helical" evidence="7">
    <location>
        <begin position="93"/>
        <end position="112"/>
    </location>
</feature>
<evidence type="ECO:0000259" key="8">
    <source>
        <dbReference type="Pfam" id="PF04290"/>
    </source>
</evidence>
<comment type="function">
    <text evidence="7">Part of the tripartite ATP-independent periplasmic (TRAP) transport system.</text>
</comment>
<evidence type="ECO:0000313" key="9">
    <source>
        <dbReference type="EMBL" id="KAA2212760.1"/>
    </source>
</evidence>
<keyword evidence="4 7" id="KW-0812">Transmembrane</keyword>
<comment type="subcellular location">
    <subcellularLocation>
        <location evidence="7">Cell inner membrane</location>
        <topology evidence="7">Multi-pass membrane protein</topology>
    </subcellularLocation>
    <subcellularLocation>
        <location evidence="1">Cell membrane</location>
        <topology evidence="1">Multi-pass membrane protein</topology>
    </subcellularLocation>
</comment>
<feature type="transmembrane region" description="Helical" evidence="7">
    <location>
        <begin position="132"/>
        <end position="154"/>
    </location>
</feature>
<dbReference type="GO" id="GO:0005886">
    <property type="term" value="C:plasma membrane"/>
    <property type="evidence" value="ECO:0007669"/>
    <property type="project" value="UniProtKB-SubCell"/>
</dbReference>
<proteinExistence type="inferred from homology"/>
<comment type="similarity">
    <text evidence="7">Belongs to the TRAP transporter small permease family.</text>
</comment>
<evidence type="ECO:0000313" key="10">
    <source>
        <dbReference type="Proteomes" id="UP000322110"/>
    </source>
</evidence>
<accession>A0A5B2TG37</accession>
<dbReference type="AlphaFoldDB" id="A0A5B2TG37"/>
<evidence type="ECO:0000256" key="7">
    <source>
        <dbReference type="RuleBase" id="RU369079"/>
    </source>
</evidence>
<organism evidence="9 10">
    <name type="scientific">Teichococcus oryzae</name>
    <dbReference type="NCBI Taxonomy" id="1608942"/>
    <lineage>
        <taxon>Bacteria</taxon>
        <taxon>Pseudomonadati</taxon>
        <taxon>Pseudomonadota</taxon>
        <taxon>Alphaproteobacteria</taxon>
        <taxon>Acetobacterales</taxon>
        <taxon>Roseomonadaceae</taxon>
        <taxon>Roseomonas</taxon>
    </lineage>
</organism>
<keyword evidence="5 7" id="KW-1133">Transmembrane helix</keyword>
<dbReference type="OrthoDB" id="6183232at2"/>
<protein>
    <recommendedName>
        <fullName evidence="7">TRAP transporter small permease protein</fullName>
    </recommendedName>
</protein>
<evidence type="ECO:0000256" key="2">
    <source>
        <dbReference type="ARBA" id="ARBA00022448"/>
    </source>
</evidence>
<evidence type="ECO:0000256" key="5">
    <source>
        <dbReference type="ARBA" id="ARBA00022989"/>
    </source>
</evidence>
<dbReference type="EMBL" id="VUKA01000006">
    <property type="protein sequence ID" value="KAA2212760.1"/>
    <property type="molecule type" value="Genomic_DNA"/>
</dbReference>